<dbReference type="Pfam" id="PF05345">
    <property type="entry name" value="He_PIG"/>
    <property type="match status" value="1"/>
</dbReference>
<accession>A0ABS4AWH8</accession>
<gene>
    <name evidence="6" type="ORF">J5Y09_17050</name>
</gene>
<dbReference type="Gene3D" id="2.150.10.10">
    <property type="entry name" value="Serralysin-like metalloprotease, C-terminal"/>
    <property type="match status" value="5"/>
</dbReference>
<evidence type="ECO:0000256" key="2">
    <source>
        <dbReference type="ARBA" id="ARBA00022525"/>
    </source>
</evidence>
<feature type="region of interest" description="Disordered" evidence="4">
    <location>
        <begin position="810"/>
        <end position="831"/>
    </location>
</feature>
<dbReference type="SUPFAM" id="SSF51120">
    <property type="entry name" value="beta-Roll"/>
    <property type="match status" value="2"/>
</dbReference>
<dbReference type="Pfam" id="PF00353">
    <property type="entry name" value="HemolysinCabind"/>
    <property type="match status" value="6"/>
</dbReference>
<dbReference type="PANTHER" id="PTHR11475">
    <property type="entry name" value="OXIDASE/PEROXIDASE"/>
    <property type="match status" value="1"/>
</dbReference>
<dbReference type="RefSeq" id="WP_209353023.1">
    <property type="nucleotide sequence ID" value="NZ_JAGIYZ010000017.1"/>
</dbReference>
<dbReference type="InterPro" id="IPR015919">
    <property type="entry name" value="Cadherin-like_sf"/>
</dbReference>
<comment type="caution">
    <text evidence="6">The sequence shown here is derived from an EMBL/GenBank/DDBJ whole genome shotgun (WGS) entry which is preliminary data.</text>
</comment>
<evidence type="ECO:0000256" key="3">
    <source>
        <dbReference type="ARBA" id="ARBA00023180"/>
    </source>
</evidence>
<evidence type="ECO:0000313" key="7">
    <source>
        <dbReference type="Proteomes" id="UP000680815"/>
    </source>
</evidence>
<comment type="subcellular location">
    <subcellularLocation>
        <location evidence="1">Secreted</location>
    </subcellularLocation>
</comment>
<dbReference type="InterPro" id="IPR001343">
    <property type="entry name" value="Hemolysn_Ca-bd"/>
</dbReference>
<reference evidence="6 7" key="1">
    <citation type="submission" date="2021-03" db="EMBL/GenBank/DDBJ databases">
        <authorList>
            <person name="So Y."/>
        </authorList>
    </citation>
    <scope>NUCLEOTIDE SEQUENCE [LARGE SCALE GENOMIC DNA]</scope>
    <source>
        <strain evidence="6 7">PWR1</strain>
    </source>
</reference>
<dbReference type="InterPro" id="IPR011049">
    <property type="entry name" value="Serralysin-like_metalloprot_C"/>
</dbReference>
<dbReference type="InterPro" id="IPR019791">
    <property type="entry name" value="Haem_peroxidase_animal"/>
</dbReference>
<dbReference type="Pfam" id="PF03098">
    <property type="entry name" value="An_peroxidase"/>
    <property type="match status" value="3"/>
</dbReference>
<dbReference type="PROSITE" id="PS50292">
    <property type="entry name" value="PEROXIDASE_3"/>
    <property type="match status" value="1"/>
</dbReference>
<feature type="domain" description="Dystroglycan-type cadherin-like" evidence="5">
    <location>
        <begin position="681"/>
        <end position="781"/>
    </location>
</feature>
<proteinExistence type="predicted"/>
<sequence>MTSFPLTIRDLTALKALVAGQPFDESVTGVRTLSGIGNNLEEPTSGAADEEFIRITDARYGAAEYAAAPDPVTGQPVKVNLAVNPIFQGLDPRTISNVIGTQEADLPKQADGASIFFMAFGQYVDHGLDFIAKGGSGTIQIGAPGTGFGPGSTNPADLTRATVVGFDANGVPLHTNKTSNFIDQNQAYGSNELVGIFLREPDGQGGVTARLAFGAPDPSNPDFDLLPTLRELIHAHWDNDTDFGAKTFREAYPGLVVDGVITTSMVEGLFKNFLGTGQPLLLDLNPFISPLDHIVAGDGRVNENITLTSIHTIWARNHNFHVENLVDQGFKGTAEEVFQAAKIINEAEYQRVVYTEYADALLGGMRGSGSHGHDEYNPDATAAISHEFAAAAFRFGHSLVTETITVIGANGQPEQVRLFDAFLNPTNQGEFLLSQQQMTAMGYVPQKGYAEYGAAPIIAGIVTQPAEEVDANIVGAIRNDLVRISADLFSFNVARGRDVGLGTMNQVRKSLAESTDPYVREAVSFAGDMSAYTSWEDFQARNGLSDAVIQQFRTAYPDLVLKTQQEIDAFRLINPDIELVDGTTVKGIDRVDLWVGGLTEKQINGGMVGQTFWVILHEQFDRLQEADRFYYLDRVDNFDFYENLVDGSQEGFATIVARNTGLVGLPEDLFLVDPPDNRAPSLAAPLADQLATAGGALAFTIPADAFRDRDALDALAYTARLADGGPLPSWLTFNPTSRAFGGTVPLDFIGALSILVTVTDKGKESASDVFTLTVSTTRNLVDGGAGNDLRIGTGGADLLRGFAGADTLRGGNGDDVASGGDGNDSLLGESGSDTLLGGAGNDLLNGAAGLDSLDGGAGADTLLGAAGNDVLLGDAGNDSLNGGTEDDVLKGGAGNDTLIGSLGNDWLEGGEGADSLLGGDGNDTLLGGVGDDVLRGDDGNDLMLGGTGNDVLNAGNGADTLDGEDGNDILLGFAGNDLLKGGAGADSLNGGTEADTLEGGTGADTLVGGTGNDTLAGGADNDRLQGDAGTDTLAGGAGNDTLTGGADADWFIFALPTDGEDRIADFSVSGGDIIAVSRSGFGLALDALVADLFVANANGIANGNGFGQFVYATNSGRFSWDDDGDGGNGAVLIAILTGRPSITADDIALIG</sequence>
<dbReference type="Gene3D" id="1.10.640.10">
    <property type="entry name" value="Haem peroxidase domain superfamily, animal type"/>
    <property type="match status" value="1"/>
</dbReference>
<dbReference type="InterPro" id="IPR006644">
    <property type="entry name" value="Cadg"/>
</dbReference>
<dbReference type="SUPFAM" id="SSF48113">
    <property type="entry name" value="Heme-dependent peroxidases"/>
    <property type="match status" value="1"/>
</dbReference>
<evidence type="ECO:0000256" key="4">
    <source>
        <dbReference type="SAM" id="MobiDB-lite"/>
    </source>
</evidence>
<evidence type="ECO:0000256" key="1">
    <source>
        <dbReference type="ARBA" id="ARBA00004613"/>
    </source>
</evidence>
<keyword evidence="2" id="KW-0964">Secreted</keyword>
<organism evidence="6 7">
    <name type="scientific">Roseomonas nitratireducens</name>
    <dbReference type="NCBI Taxonomy" id="2820810"/>
    <lineage>
        <taxon>Bacteria</taxon>
        <taxon>Pseudomonadati</taxon>
        <taxon>Pseudomonadota</taxon>
        <taxon>Alphaproteobacteria</taxon>
        <taxon>Acetobacterales</taxon>
        <taxon>Roseomonadaceae</taxon>
        <taxon>Roseomonas</taxon>
    </lineage>
</organism>
<dbReference type="PRINTS" id="PR00313">
    <property type="entry name" value="CABNDNGRPT"/>
</dbReference>
<dbReference type="PANTHER" id="PTHR11475:SF4">
    <property type="entry name" value="CHORION PEROXIDASE"/>
    <property type="match status" value="1"/>
</dbReference>
<evidence type="ECO:0000313" key="6">
    <source>
        <dbReference type="EMBL" id="MBP0465637.1"/>
    </source>
</evidence>
<dbReference type="SMART" id="SM00736">
    <property type="entry name" value="CADG"/>
    <property type="match status" value="1"/>
</dbReference>
<dbReference type="InterPro" id="IPR037120">
    <property type="entry name" value="Haem_peroxidase_sf_animal"/>
</dbReference>
<evidence type="ECO:0000259" key="5">
    <source>
        <dbReference type="SMART" id="SM00736"/>
    </source>
</evidence>
<dbReference type="InterPro" id="IPR018511">
    <property type="entry name" value="Hemolysin-typ_Ca-bd_CS"/>
</dbReference>
<feature type="region of interest" description="Disordered" evidence="4">
    <location>
        <begin position="990"/>
        <end position="1028"/>
    </location>
</feature>
<dbReference type="EMBL" id="JAGIYZ010000017">
    <property type="protein sequence ID" value="MBP0465637.1"/>
    <property type="molecule type" value="Genomic_DNA"/>
</dbReference>
<dbReference type="InterPro" id="IPR010255">
    <property type="entry name" value="Haem_peroxidase_sf"/>
</dbReference>
<dbReference type="InterPro" id="IPR013783">
    <property type="entry name" value="Ig-like_fold"/>
</dbReference>
<keyword evidence="3" id="KW-0325">Glycoprotein</keyword>
<name>A0ABS4AWH8_9PROT</name>
<dbReference type="SUPFAM" id="SSF49313">
    <property type="entry name" value="Cadherin-like"/>
    <property type="match status" value="1"/>
</dbReference>
<keyword evidence="7" id="KW-1185">Reference proteome</keyword>
<dbReference type="Gene3D" id="2.60.40.10">
    <property type="entry name" value="Immunoglobulins"/>
    <property type="match status" value="1"/>
</dbReference>
<dbReference type="PROSITE" id="PS00330">
    <property type="entry name" value="HEMOLYSIN_CALCIUM"/>
    <property type="match status" value="7"/>
</dbReference>
<protein>
    <submittedName>
        <fullName evidence="6">Ig domain-containing protein</fullName>
    </submittedName>
</protein>
<dbReference type="Proteomes" id="UP000680815">
    <property type="component" value="Unassembled WGS sequence"/>
</dbReference>